<dbReference type="PRINTS" id="PR00404">
    <property type="entry name" value="MADSDOMAIN"/>
</dbReference>
<keyword evidence="5" id="KW-0539">Nucleus</keyword>
<dbReference type="GO" id="GO:0016740">
    <property type="term" value="F:transferase activity"/>
    <property type="evidence" value="ECO:0007669"/>
    <property type="project" value="InterPro"/>
</dbReference>
<dbReference type="Gene3D" id="3.10.129.10">
    <property type="entry name" value="Hotdog Thioesterase"/>
    <property type="match status" value="1"/>
</dbReference>
<dbReference type="PANTHER" id="PTHR48019">
    <property type="entry name" value="SERUM RESPONSE FACTOR HOMOLOG"/>
    <property type="match status" value="1"/>
</dbReference>
<dbReference type="SMART" id="SM00432">
    <property type="entry name" value="MADS"/>
    <property type="match status" value="1"/>
</dbReference>
<feature type="compositionally biased region" description="Low complexity" evidence="7">
    <location>
        <begin position="149"/>
        <end position="160"/>
    </location>
</feature>
<accession>A0A093VJ74</accession>
<dbReference type="InterPro" id="IPR002100">
    <property type="entry name" value="TF_MADSbox"/>
</dbReference>
<dbReference type="GO" id="GO:0005634">
    <property type="term" value="C:nucleus"/>
    <property type="evidence" value="ECO:0007669"/>
    <property type="project" value="UniProtKB-SubCell"/>
</dbReference>
<keyword evidence="2" id="KW-0805">Transcription regulation</keyword>
<feature type="region of interest" description="Disordered" evidence="7">
    <location>
        <begin position="73"/>
        <end position="96"/>
    </location>
</feature>
<feature type="compositionally biased region" description="Polar residues" evidence="7">
    <location>
        <begin position="196"/>
        <end position="215"/>
    </location>
</feature>
<evidence type="ECO:0000256" key="1">
    <source>
        <dbReference type="ARBA" id="ARBA00004123"/>
    </source>
</evidence>
<reference evidence="9" key="1">
    <citation type="journal article" date="2014" name="PLoS Genet.">
        <title>Signature Gene Expression Reveals Novel Clues to the Molecular Mechanisms of Dimorphic Transition in Penicillium marneffei.</title>
        <authorList>
            <person name="Yang E."/>
            <person name="Wang G."/>
            <person name="Cai J."/>
            <person name="Woo P.C."/>
            <person name="Lau S.K."/>
            <person name="Yuen K.-Y."/>
            <person name="Chow W.-N."/>
            <person name="Lin X."/>
        </authorList>
    </citation>
    <scope>NUCLEOTIDE SEQUENCE [LARGE SCALE GENOMIC DNA]</scope>
    <source>
        <strain evidence="9">PM1</strain>
    </source>
</reference>
<dbReference type="PROSITE" id="PS50066">
    <property type="entry name" value="MADS_BOX_2"/>
    <property type="match status" value="1"/>
</dbReference>
<dbReference type="PROSITE" id="PS00350">
    <property type="entry name" value="MADS_BOX_1"/>
    <property type="match status" value="1"/>
</dbReference>
<keyword evidence="3" id="KW-0238">DNA-binding</keyword>
<dbReference type="InterPro" id="IPR036879">
    <property type="entry name" value="TF_MADSbox_sf"/>
</dbReference>
<feature type="compositionally biased region" description="Basic and acidic residues" evidence="7">
    <location>
        <begin position="336"/>
        <end position="351"/>
    </location>
</feature>
<feature type="compositionally biased region" description="Polar residues" evidence="7">
    <location>
        <begin position="308"/>
        <end position="327"/>
    </location>
</feature>
<evidence type="ECO:0000259" key="8">
    <source>
        <dbReference type="PROSITE" id="PS50066"/>
    </source>
</evidence>
<feature type="compositionally biased region" description="Polar residues" evidence="7">
    <location>
        <begin position="272"/>
        <end position="283"/>
    </location>
</feature>
<evidence type="ECO:0000256" key="7">
    <source>
        <dbReference type="SAM" id="MobiDB-lite"/>
    </source>
</evidence>
<dbReference type="InterPro" id="IPR001227">
    <property type="entry name" value="Ac_transferase_dom_sf"/>
</dbReference>
<comment type="similarity">
    <text evidence="6">Belongs to the MEF2 family.</text>
</comment>
<evidence type="ECO:0000256" key="5">
    <source>
        <dbReference type="ARBA" id="ARBA00023242"/>
    </source>
</evidence>
<dbReference type="SUPFAM" id="SSF52151">
    <property type="entry name" value="FabD/lysophospholipase-like"/>
    <property type="match status" value="1"/>
</dbReference>
<dbReference type="SUPFAM" id="SSF55455">
    <property type="entry name" value="SRF-like"/>
    <property type="match status" value="1"/>
</dbReference>
<dbReference type="SMART" id="SM00827">
    <property type="entry name" value="PKS_AT"/>
    <property type="match status" value="1"/>
</dbReference>
<evidence type="ECO:0000256" key="6">
    <source>
        <dbReference type="ARBA" id="ARBA00025805"/>
    </source>
</evidence>
<dbReference type="GO" id="GO:0033554">
    <property type="term" value="P:cellular response to stress"/>
    <property type="evidence" value="ECO:0007669"/>
    <property type="project" value="UniProtKB-ARBA"/>
</dbReference>
<dbReference type="GO" id="GO:0008301">
    <property type="term" value="F:DNA binding, bending"/>
    <property type="evidence" value="ECO:0007669"/>
    <property type="project" value="UniProtKB-ARBA"/>
</dbReference>
<dbReference type="Pfam" id="PF00319">
    <property type="entry name" value="SRF-TF"/>
    <property type="match status" value="1"/>
</dbReference>
<protein>
    <submittedName>
        <fullName evidence="9">Transcription factor RLM1</fullName>
    </submittedName>
</protein>
<evidence type="ECO:0000256" key="2">
    <source>
        <dbReference type="ARBA" id="ARBA00023015"/>
    </source>
</evidence>
<dbReference type="AlphaFoldDB" id="A0A093VJ74"/>
<dbReference type="Gene3D" id="3.40.366.10">
    <property type="entry name" value="Malonyl-Coenzyme A Acyl Carrier Protein, domain 2"/>
    <property type="match status" value="1"/>
</dbReference>
<feature type="compositionally biased region" description="Polar residues" evidence="7">
    <location>
        <begin position="380"/>
        <end position="396"/>
    </location>
</feature>
<comment type="subcellular location">
    <subcellularLocation>
        <location evidence="1">Nucleus</location>
    </subcellularLocation>
</comment>
<dbReference type="GO" id="GO:0000977">
    <property type="term" value="F:RNA polymerase II transcription regulatory region sequence-specific DNA binding"/>
    <property type="evidence" value="ECO:0007669"/>
    <property type="project" value="InterPro"/>
</dbReference>
<proteinExistence type="inferred from homology"/>
<dbReference type="InterPro" id="IPR014043">
    <property type="entry name" value="Acyl_transferase_dom"/>
</dbReference>
<dbReference type="EMBL" id="JPOX01000008">
    <property type="protein sequence ID" value="KFX50019.1"/>
    <property type="molecule type" value="Genomic_DNA"/>
</dbReference>
<dbReference type="FunFam" id="3.40.1810.10:FF:000013">
    <property type="entry name" value="Transcription factor, MADS-box"/>
    <property type="match status" value="1"/>
</dbReference>
<dbReference type="Gene3D" id="3.40.1810.10">
    <property type="entry name" value="Transcription factor, MADS-box"/>
    <property type="match status" value="1"/>
</dbReference>
<feature type="compositionally biased region" description="Pro residues" evidence="7">
    <location>
        <begin position="468"/>
        <end position="478"/>
    </location>
</feature>
<gene>
    <name evidence="9" type="ORF">GQ26_0082020</name>
</gene>
<dbReference type="GO" id="GO:0045944">
    <property type="term" value="P:positive regulation of transcription by RNA polymerase II"/>
    <property type="evidence" value="ECO:0007669"/>
    <property type="project" value="InterPro"/>
</dbReference>
<feature type="region of interest" description="Disordered" evidence="7">
    <location>
        <begin position="113"/>
        <end position="502"/>
    </location>
</feature>
<evidence type="ECO:0000256" key="3">
    <source>
        <dbReference type="ARBA" id="ARBA00023125"/>
    </source>
</evidence>
<evidence type="ECO:0000256" key="4">
    <source>
        <dbReference type="ARBA" id="ARBA00023163"/>
    </source>
</evidence>
<keyword evidence="4" id="KW-0804">Transcription</keyword>
<dbReference type="InterPro" id="IPR050142">
    <property type="entry name" value="MADS-box/MEF2_TF"/>
</dbReference>
<dbReference type="CDD" id="cd00265">
    <property type="entry name" value="MADS_MEF2_like"/>
    <property type="match status" value="1"/>
</dbReference>
<name>A0A093VJ74_TALMA</name>
<evidence type="ECO:0000313" key="9">
    <source>
        <dbReference type="EMBL" id="KFX50019.1"/>
    </source>
</evidence>
<dbReference type="GO" id="GO:0046983">
    <property type="term" value="F:protein dimerization activity"/>
    <property type="evidence" value="ECO:0007669"/>
    <property type="project" value="InterPro"/>
</dbReference>
<dbReference type="InterPro" id="IPR016035">
    <property type="entry name" value="Acyl_Trfase/lysoPLipase"/>
</dbReference>
<dbReference type="InterPro" id="IPR033896">
    <property type="entry name" value="MEF2-like_N"/>
</dbReference>
<feature type="compositionally biased region" description="Low complexity" evidence="7">
    <location>
        <begin position="186"/>
        <end position="195"/>
    </location>
</feature>
<feature type="compositionally biased region" description="Low complexity" evidence="7">
    <location>
        <begin position="413"/>
        <end position="439"/>
    </location>
</feature>
<feature type="compositionally biased region" description="Low complexity" evidence="7">
    <location>
        <begin position="228"/>
        <end position="238"/>
    </location>
</feature>
<organism evidence="9">
    <name type="scientific">Talaromyces marneffei PM1</name>
    <dbReference type="NCBI Taxonomy" id="1077442"/>
    <lineage>
        <taxon>Eukaryota</taxon>
        <taxon>Fungi</taxon>
        <taxon>Dikarya</taxon>
        <taxon>Ascomycota</taxon>
        <taxon>Pezizomycotina</taxon>
        <taxon>Eurotiomycetes</taxon>
        <taxon>Eurotiomycetidae</taxon>
        <taxon>Eurotiales</taxon>
        <taxon>Trichocomaceae</taxon>
        <taxon>Talaromyces</taxon>
        <taxon>Talaromyces sect. Talaromyces</taxon>
    </lineage>
</organism>
<sequence>MGRRKIEIKAIKDDRNRSVTFLKRKGGLFKKAHELSVLCSVDVAVIIFGHNKKLYEFSSGDIAETLGRYQYWGPPHEHKGPSDFSGRGGDDDEEEVDEDMIAEEMGASTQNIIPPQLQNQPGYQHLNHAPSASPPIPNGIAFAPRHGTPQPQNSSRPSSRNHVRQMSTQYGGQGQAHVTPPPPANPNGYAYMANPSMYNPNSNPEMNGRPPQQGQYHHFAHPAHPVTSQAQSLQQQHQHAPHQPPHLNVPTHQHQPMHHSYMQDQGRHSLPPSMSTDTQQYQFRPTLALPDPTGAQQAGEVKVEGGSSPKTKSRSIFTPIDDQTSVFSRHLFGRAPLRESPQRDTSVKQEPKTTGPVSQTLPLPRGGPPPPPLNRAATEPQRSQSTPSLSDSQQPSRPKPRLKVQIPSDHSDSGSVTSSPRDSTGKTASTSAKKSSETGGATGVVQLPPPPPSPGTGGPILSAGAQGPPNPFARPAPPGSSAQNGGGYGGSSSSSSNQNMETPISALPSRFVSDALLPSPSSFFPEWGFGRTGPDTILIERPYAERRPNWCQNLISPVLFNQAVQTLATSDDLSVDALIEIKPHTTLSGPIKQICREFGYNNLGYIPTLVRNEDSAAQLLKGKVIIDVPTYMWHYPRKFWAEPPVFPAAGYFSMAIEAVIQVNERSSKSVKIDEFVICDDVPIEVALVAPDDEGIEVMFSLRPSIPRPL</sequence>
<comment type="caution">
    <text evidence="9">The sequence shown here is derived from an EMBL/GenBank/DDBJ whole genome shotgun (WGS) entry which is preliminary data.</text>
</comment>
<feature type="domain" description="MADS-box" evidence="8">
    <location>
        <begin position="1"/>
        <end position="61"/>
    </location>
</feature>